<keyword evidence="10" id="KW-1185">Reference proteome</keyword>
<keyword evidence="3" id="KW-0597">Phosphoprotein</keyword>
<dbReference type="PANTHER" id="PTHR43304">
    <property type="entry name" value="PHYTOCHROME-LIKE PROTEIN CPH1"/>
    <property type="match status" value="1"/>
</dbReference>
<name>A0A7G8BD66_9BACT</name>
<dbReference type="Gene3D" id="2.10.70.100">
    <property type="match status" value="1"/>
</dbReference>
<dbReference type="Pfam" id="PF00512">
    <property type="entry name" value="HisKA"/>
    <property type="match status" value="1"/>
</dbReference>
<dbReference type="InterPro" id="IPR052162">
    <property type="entry name" value="Sensor_kinase/Photoreceptor"/>
</dbReference>
<dbReference type="FunFam" id="3.30.450.20:FF:000099">
    <property type="entry name" value="Sensory box sensor histidine kinase"/>
    <property type="match status" value="1"/>
</dbReference>
<dbReference type="Pfam" id="PF07494">
    <property type="entry name" value="Reg_prop"/>
    <property type="match status" value="2"/>
</dbReference>
<dbReference type="PROSITE" id="PS50112">
    <property type="entry name" value="PAS"/>
    <property type="match status" value="1"/>
</dbReference>
<dbReference type="PROSITE" id="PS50113">
    <property type="entry name" value="PAC"/>
    <property type="match status" value="2"/>
</dbReference>
<evidence type="ECO:0000259" key="8">
    <source>
        <dbReference type="PROSITE" id="PS50113"/>
    </source>
</evidence>
<evidence type="ECO:0000256" key="3">
    <source>
        <dbReference type="ARBA" id="ARBA00022553"/>
    </source>
</evidence>
<dbReference type="InterPro" id="IPR001610">
    <property type="entry name" value="PAC"/>
</dbReference>
<sequence>MTAFAGQVEATMVRGDSTRRVVSFSSALFLRLKNSRTLIAAKLSIFLGIGINLTLQCSSAFALDPHEPIAQLYHTSWNAKEGVSGNVTALAQTTDGYLWVGTTDGLLRFDGVSFERYQPEAGSLTASSVSALMAVPDGGLWVGFTRGGASFIKNGRVRNYSDPDGFPVYTVRCFARDETGSIWVAAVGGFARLEGQHWQQAYSEWNFSDKTAWALLVDRRGTLWVATGSQIVYLPAGEKRFHSAGLRSGKGSVMLEAPDASILFQDDDRGRFLRFRYDEANGFEALPDIGIRVNSAIFDRDGGLWTGNDGLTRLSFPDGLRDHNLEHVTEKFTQTQGLSNSAVETILEDREGNIWVGTGGGLDRFRHRNITWFPLRGGPFSLFVGPDSKVWAGSRGTSFPVVRVEDRTLVANGPTDVYTVYHDPDGTIWYSGNHTLLHLQDGKLEKVAVPDVVEKLRLSVTPPDPIIASSITRDRAGNLWVAFGGSGEFRLTNGIWNFVPILPDHPDWSAGYTITDSLDRIWLLWGDRIASYDHGNIRIFSAKEGLAIGPPDVMAECNQLIWVGGESGLAFLQGGRFHTIQSAEVTGFTSVTGIVVTPNGDVWLNTGSGVVRIPASEIETVIQHPEHRVTFDLFDLVTDLPEPIQRGEVYSPGAIQADDGSIWIATRSGAVRVDPSHIYKNPLPPPVSIRSIVADGKVYSAFSDLKFPPLTNNLRIEYAAPSLSIPERVRFRYKLDEWDKSWHEAGGRREAFFTHLAPGKYLFRVIASNNDGVWNRKGATLAFTVAPAWFQTVWFRGLCAAILLLLLWAGYQLRLKRLHRHFDMALEAQRANERNLHLIINTIPTLAWSARPDGSVDFFNQHYLDYTGITKGNAQDWGWTAAVHPDDLNRLVDYWRSILASGERGEIEARVRRFDAQHRWFLFRANALHDQVGKIIKWYGTITDIDERKQAEEQLQRSEAFLAEGQYLSRVGSFSWCIATEKITWSEQLYRIFEFEKDVPVTIELAFTRIHPEDLPMMQDMVERAREGARSFEYEYRLLMPDHSLKYLQLIAHGTRDREGRLEYIGAVQDITQRRLAEEALSKARSELSQVTRATSLGVMTASIAHEINQPLSGILTNSNTCMRMLAADPPNLEGARETVRRTIRDGNRVSDVITRLRALFGKKAVAFEAVDLSEATQEVIALLLPELQRNGVIVRSDLANNLPAVSGDRVQLQQVILNLFRNASDAMRTVEDRPRQLTIKTELEADNHVCLTVQDAGLGFDHQSAERLFEAFYTTKNDGMGIGLSVSRSIIESHHGRLWAAPNDGPGATFSFSIPCLVESAVAAIRSAGDVARATLEDSQWLRHAHSSQNRNRDGDLSCGM</sequence>
<dbReference type="InterPro" id="IPR035965">
    <property type="entry name" value="PAS-like_dom_sf"/>
</dbReference>
<dbReference type="InterPro" id="IPR011123">
    <property type="entry name" value="Y_Y_Y"/>
</dbReference>
<dbReference type="InterPro" id="IPR005467">
    <property type="entry name" value="His_kinase_dom"/>
</dbReference>
<dbReference type="Pfam" id="PF02518">
    <property type="entry name" value="HATPase_c"/>
    <property type="match status" value="1"/>
</dbReference>
<dbReference type="SMART" id="SM00086">
    <property type="entry name" value="PAC"/>
    <property type="match status" value="2"/>
</dbReference>
<evidence type="ECO:0000259" key="7">
    <source>
        <dbReference type="PROSITE" id="PS50112"/>
    </source>
</evidence>
<dbReference type="NCBIfam" id="TIGR00229">
    <property type="entry name" value="sensory_box"/>
    <property type="match status" value="1"/>
</dbReference>
<evidence type="ECO:0000256" key="1">
    <source>
        <dbReference type="ARBA" id="ARBA00000085"/>
    </source>
</evidence>
<dbReference type="Gene3D" id="2.130.10.10">
    <property type="entry name" value="YVTN repeat-like/Quinoprotein amine dehydrogenase"/>
    <property type="match status" value="2"/>
</dbReference>
<dbReference type="PANTHER" id="PTHR43304:SF1">
    <property type="entry name" value="PAC DOMAIN-CONTAINING PROTEIN"/>
    <property type="match status" value="1"/>
</dbReference>
<feature type="domain" description="Histidine kinase" evidence="6">
    <location>
        <begin position="1103"/>
        <end position="1319"/>
    </location>
</feature>
<dbReference type="SMART" id="SM00091">
    <property type="entry name" value="PAS"/>
    <property type="match status" value="2"/>
</dbReference>
<protein>
    <recommendedName>
        <fullName evidence="2">histidine kinase</fullName>
        <ecNumber evidence="2">2.7.13.3</ecNumber>
    </recommendedName>
</protein>
<dbReference type="CDD" id="cd00130">
    <property type="entry name" value="PAS"/>
    <property type="match status" value="2"/>
</dbReference>
<reference evidence="9 10" key="1">
    <citation type="submission" date="2020-08" db="EMBL/GenBank/DDBJ databases">
        <title>Edaphobacter telluris sp. nov. and Acidobacterium dinghuensis sp. nov., two acidobacteria isolated from forest soil.</title>
        <authorList>
            <person name="Fu J."/>
            <person name="Qiu L."/>
        </authorList>
    </citation>
    <scope>NUCLEOTIDE SEQUENCE [LARGE SCALE GENOMIC DNA]</scope>
    <source>
        <strain evidence="9">4Y35</strain>
    </source>
</reference>
<dbReference type="GO" id="GO:0000155">
    <property type="term" value="F:phosphorelay sensor kinase activity"/>
    <property type="evidence" value="ECO:0007669"/>
    <property type="project" value="InterPro"/>
</dbReference>
<dbReference type="InterPro" id="IPR003594">
    <property type="entry name" value="HATPase_dom"/>
</dbReference>
<dbReference type="Gene3D" id="3.30.565.10">
    <property type="entry name" value="Histidine kinase-like ATPase, C-terminal domain"/>
    <property type="match status" value="1"/>
</dbReference>
<dbReference type="SUPFAM" id="SSF55785">
    <property type="entry name" value="PYP-like sensor domain (PAS domain)"/>
    <property type="match status" value="2"/>
</dbReference>
<dbReference type="InterPro" id="IPR000014">
    <property type="entry name" value="PAS"/>
</dbReference>
<dbReference type="Pfam" id="PF07495">
    <property type="entry name" value="Y_Y_Y"/>
    <property type="match status" value="1"/>
</dbReference>
<dbReference type="SUPFAM" id="SSF55874">
    <property type="entry name" value="ATPase domain of HSP90 chaperone/DNA topoisomerase II/histidine kinase"/>
    <property type="match status" value="1"/>
</dbReference>
<evidence type="ECO:0000256" key="2">
    <source>
        <dbReference type="ARBA" id="ARBA00012438"/>
    </source>
</evidence>
<dbReference type="Gene3D" id="3.30.450.20">
    <property type="entry name" value="PAS domain"/>
    <property type="match status" value="2"/>
</dbReference>
<dbReference type="RefSeq" id="WP_186740412.1">
    <property type="nucleotide sequence ID" value="NZ_CP060394.1"/>
</dbReference>
<dbReference type="SUPFAM" id="SSF63829">
    <property type="entry name" value="Calcium-dependent phosphotriesterase"/>
    <property type="match status" value="3"/>
</dbReference>
<evidence type="ECO:0000313" key="9">
    <source>
        <dbReference type="EMBL" id="QNI30486.1"/>
    </source>
</evidence>
<dbReference type="InterPro" id="IPR000700">
    <property type="entry name" value="PAS-assoc_C"/>
</dbReference>
<dbReference type="SUPFAM" id="SSF47384">
    <property type="entry name" value="Homodimeric domain of signal transducing histidine kinase"/>
    <property type="match status" value="1"/>
</dbReference>
<dbReference type="InterPro" id="IPR036097">
    <property type="entry name" value="HisK_dim/P_sf"/>
</dbReference>
<dbReference type="EMBL" id="CP060394">
    <property type="protein sequence ID" value="QNI30486.1"/>
    <property type="molecule type" value="Genomic_DNA"/>
</dbReference>
<evidence type="ECO:0000259" key="6">
    <source>
        <dbReference type="PROSITE" id="PS50109"/>
    </source>
</evidence>
<dbReference type="InterPro" id="IPR036890">
    <property type="entry name" value="HATPase_C_sf"/>
</dbReference>
<dbReference type="InterPro" id="IPR015943">
    <property type="entry name" value="WD40/YVTN_repeat-like_dom_sf"/>
</dbReference>
<dbReference type="InterPro" id="IPR004358">
    <property type="entry name" value="Sig_transdc_His_kin-like_C"/>
</dbReference>
<proteinExistence type="predicted"/>
<evidence type="ECO:0000313" key="10">
    <source>
        <dbReference type="Proteomes" id="UP000515312"/>
    </source>
</evidence>
<dbReference type="Proteomes" id="UP000515312">
    <property type="component" value="Chromosome"/>
</dbReference>
<keyword evidence="5" id="KW-0418">Kinase</keyword>
<keyword evidence="4" id="KW-0808">Transferase</keyword>
<dbReference type="SMART" id="SM00387">
    <property type="entry name" value="HATPase_c"/>
    <property type="match status" value="1"/>
</dbReference>
<evidence type="ECO:0000256" key="5">
    <source>
        <dbReference type="ARBA" id="ARBA00022777"/>
    </source>
</evidence>
<dbReference type="SMART" id="SM00388">
    <property type="entry name" value="HisKA"/>
    <property type="match status" value="1"/>
</dbReference>
<dbReference type="CDD" id="cd00082">
    <property type="entry name" value="HisKA"/>
    <property type="match status" value="1"/>
</dbReference>
<dbReference type="EC" id="2.7.13.3" evidence="2"/>
<dbReference type="PRINTS" id="PR00344">
    <property type="entry name" value="BCTRLSENSOR"/>
</dbReference>
<feature type="domain" description="PAS" evidence="7">
    <location>
        <begin position="832"/>
        <end position="902"/>
    </location>
</feature>
<comment type="catalytic activity">
    <reaction evidence="1">
        <text>ATP + protein L-histidine = ADP + protein N-phospho-L-histidine.</text>
        <dbReference type="EC" id="2.7.13.3"/>
    </reaction>
</comment>
<dbReference type="KEGG" id="adin:H7849_15165"/>
<dbReference type="Gene3D" id="2.60.40.10">
    <property type="entry name" value="Immunoglobulins"/>
    <property type="match status" value="1"/>
</dbReference>
<evidence type="ECO:0000256" key="4">
    <source>
        <dbReference type="ARBA" id="ARBA00022679"/>
    </source>
</evidence>
<dbReference type="InterPro" id="IPR013655">
    <property type="entry name" value="PAS_fold_3"/>
</dbReference>
<organism evidence="9 10">
    <name type="scientific">Alloacidobacterium dinghuense</name>
    <dbReference type="NCBI Taxonomy" id="2763107"/>
    <lineage>
        <taxon>Bacteria</taxon>
        <taxon>Pseudomonadati</taxon>
        <taxon>Acidobacteriota</taxon>
        <taxon>Terriglobia</taxon>
        <taxon>Terriglobales</taxon>
        <taxon>Acidobacteriaceae</taxon>
        <taxon>Alloacidobacterium</taxon>
    </lineage>
</organism>
<dbReference type="Gene3D" id="1.10.287.130">
    <property type="match status" value="1"/>
</dbReference>
<dbReference type="InterPro" id="IPR013783">
    <property type="entry name" value="Ig-like_fold"/>
</dbReference>
<accession>A0A7G8BD66</accession>
<dbReference type="InterPro" id="IPR003661">
    <property type="entry name" value="HisK_dim/P_dom"/>
</dbReference>
<dbReference type="InterPro" id="IPR011110">
    <property type="entry name" value="Reg_prop"/>
</dbReference>
<dbReference type="PROSITE" id="PS50109">
    <property type="entry name" value="HIS_KIN"/>
    <property type="match status" value="1"/>
</dbReference>
<feature type="domain" description="PAC" evidence="8">
    <location>
        <begin position="1032"/>
        <end position="1083"/>
    </location>
</feature>
<gene>
    <name evidence="9" type="ORF">H7849_15165</name>
</gene>
<dbReference type="Pfam" id="PF08447">
    <property type="entry name" value="PAS_3"/>
    <property type="match status" value="2"/>
</dbReference>
<feature type="domain" description="PAC" evidence="8">
    <location>
        <begin position="905"/>
        <end position="957"/>
    </location>
</feature>